<name>A0A239CNW1_9FIRM</name>
<accession>A0A239CNW1</accession>
<dbReference type="InterPro" id="IPR016047">
    <property type="entry name" value="M23ase_b-sheet_dom"/>
</dbReference>
<dbReference type="InterPro" id="IPR011055">
    <property type="entry name" value="Dup_hybrid_motif"/>
</dbReference>
<organism evidence="2 3">
    <name type="scientific">Anaerovirgula multivorans</name>
    <dbReference type="NCBI Taxonomy" id="312168"/>
    <lineage>
        <taxon>Bacteria</taxon>
        <taxon>Bacillati</taxon>
        <taxon>Bacillota</taxon>
        <taxon>Clostridia</taxon>
        <taxon>Peptostreptococcales</taxon>
        <taxon>Natronincolaceae</taxon>
        <taxon>Anaerovirgula</taxon>
    </lineage>
</organism>
<dbReference type="OrthoDB" id="9801106at2"/>
<dbReference type="AlphaFoldDB" id="A0A239CNW1"/>
<dbReference type="EMBL" id="FZOJ01000006">
    <property type="protein sequence ID" value="SNS21830.1"/>
    <property type="molecule type" value="Genomic_DNA"/>
</dbReference>
<evidence type="ECO:0000259" key="1">
    <source>
        <dbReference type="Pfam" id="PF01551"/>
    </source>
</evidence>
<evidence type="ECO:0000313" key="2">
    <source>
        <dbReference type="EMBL" id="SNS21830.1"/>
    </source>
</evidence>
<dbReference type="SUPFAM" id="SSF51261">
    <property type="entry name" value="Duplicated hybrid motif"/>
    <property type="match status" value="1"/>
</dbReference>
<dbReference type="RefSeq" id="WP_089282328.1">
    <property type="nucleotide sequence ID" value="NZ_FZOJ01000006.1"/>
</dbReference>
<keyword evidence="3" id="KW-1185">Reference proteome</keyword>
<gene>
    <name evidence="2" type="ORF">SAMN05446037_100674</name>
</gene>
<dbReference type="Pfam" id="PF01551">
    <property type="entry name" value="Peptidase_M23"/>
    <property type="match status" value="1"/>
</dbReference>
<dbReference type="PANTHER" id="PTHR21666">
    <property type="entry name" value="PEPTIDASE-RELATED"/>
    <property type="match status" value="1"/>
</dbReference>
<protein>
    <submittedName>
        <fullName evidence="2">Peptidase family M23</fullName>
    </submittedName>
</protein>
<reference evidence="2 3" key="1">
    <citation type="submission" date="2017-06" db="EMBL/GenBank/DDBJ databases">
        <authorList>
            <person name="Kim H.J."/>
            <person name="Triplett B.A."/>
        </authorList>
    </citation>
    <scope>NUCLEOTIDE SEQUENCE [LARGE SCALE GENOMIC DNA]</scope>
    <source>
        <strain evidence="2 3">SCA</strain>
    </source>
</reference>
<dbReference type="PANTHER" id="PTHR21666:SF270">
    <property type="entry name" value="MUREIN HYDROLASE ACTIVATOR ENVC"/>
    <property type="match status" value="1"/>
</dbReference>
<proteinExistence type="predicted"/>
<sequence length="889" mass="98906">MQLITDEFKKLIRNRLKAGSQARPRCVVEVDRLSYVPGRVETLDFTTFDIQEIKKVQQRWIASDGSGDFDGTTQLQGASAVFPIHGHTHETATKTSGYKTSSRPSHTGVDYVLASGTFKAPLVAVWAGKVKKVVYSNSTTGYGNYIDILHPNGLLSRYAHLNTVSVTTGQEVSAGAIIGTLGNTGNVRSKGKVPSAAERAAGAGAHLHFEVHKSINNTYVTVNPEPYLVGSAKAYKSVQNVGGGASVGEEIEGYPGELRLYETFATRNWHTLSRYAIDTNFNDLVTYETITNRERGNWLTYTFGFKQLQQKITTGFNITLNMLNAGFMNLVVRSDFKYAEGDRFRVFVGNSNDASVNLGTFEGLDNIQELKDIYVPRGEVTIRIEVVFGGKHDALPTNYAPRFGTKKLSIGYIEVQELGSMSVSRNKTAEQLDPTSGGSTIQQGYWVEEEIDDIMFNKVSNKMDIVVGDFVYMDTRTLDNVTSVSVNNSLDQETAGASVTITNENGSYSPTHSPFYFPELNLKSVFTYWAGNYLIGVLSNNTPIRIYLGYGSHLVRVFTGLIDRTDEVGEGVSLTVTARDMYKKAVDKVLTEDKNYPDVNFLEDDTPDFEILDIEKVAWLKSAVIHDLIAHAGLIGWRVVADDLRYPDAVIEESYIIQINEKAGTVLKAVPGEEGQFEAVPIDSIPTPQGWKNPYVEAYGRSFDQFSARVSDCIVEVLKDTNYRAYCDRYGTFRLEPIRFNNPVVESVDCTENLMSISKNTDYSRVRSHIIIVGSDGKPQSFVDKELLMELKGEVRTAVVQLDWADTLEMKRQVAQRLFLDMKRVARTLQVRIPGNPALDVLDRIDVTDRNTSTYATYTIKGIQDAYDAESGEYTQTLDLFWAGEDVIV</sequence>
<evidence type="ECO:0000313" key="3">
    <source>
        <dbReference type="Proteomes" id="UP000198304"/>
    </source>
</evidence>
<dbReference type="Gene3D" id="2.70.70.10">
    <property type="entry name" value="Glucose Permease (Domain IIA)"/>
    <property type="match status" value="1"/>
</dbReference>
<dbReference type="Proteomes" id="UP000198304">
    <property type="component" value="Unassembled WGS sequence"/>
</dbReference>
<dbReference type="InterPro" id="IPR050570">
    <property type="entry name" value="Cell_wall_metabolism_enzyme"/>
</dbReference>
<dbReference type="CDD" id="cd12797">
    <property type="entry name" value="M23_peptidase"/>
    <property type="match status" value="1"/>
</dbReference>
<feature type="domain" description="M23ase beta-sheet core" evidence="1">
    <location>
        <begin position="105"/>
        <end position="216"/>
    </location>
</feature>
<dbReference type="GO" id="GO:0004222">
    <property type="term" value="F:metalloendopeptidase activity"/>
    <property type="evidence" value="ECO:0007669"/>
    <property type="project" value="TreeGrafter"/>
</dbReference>